<feature type="compositionally biased region" description="Polar residues" evidence="6">
    <location>
        <begin position="25"/>
        <end position="38"/>
    </location>
</feature>
<dbReference type="PANTHER" id="PTHR11669">
    <property type="entry name" value="REPLICATION FACTOR C / DNA POLYMERASE III GAMMA-TAU SUBUNIT"/>
    <property type="match status" value="1"/>
</dbReference>
<evidence type="ECO:0000259" key="8">
    <source>
        <dbReference type="Pfam" id="PF22608"/>
    </source>
</evidence>
<dbReference type="GO" id="GO:0006261">
    <property type="term" value="P:DNA-templated DNA replication"/>
    <property type="evidence" value="ECO:0007669"/>
    <property type="project" value="TreeGrafter"/>
</dbReference>
<feature type="region of interest" description="Disordered" evidence="6">
    <location>
        <begin position="95"/>
        <end position="118"/>
    </location>
</feature>
<feature type="compositionally biased region" description="Polar residues" evidence="6">
    <location>
        <begin position="51"/>
        <end position="65"/>
    </location>
</feature>
<gene>
    <name evidence="10" type="ORF">M569_01659</name>
</gene>
<dbReference type="EMBL" id="AUSU01000566">
    <property type="protein sequence ID" value="EPS73092.1"/>
    <property type="molecule type" value="Genomic_DNA"/>
</dbReference>
<dbReference type="GO" id="GO:0006281">
    <property type="term" value="P:DNA repair"/>
    <property type="evidence" value="ECO:0007669"/>
    <property type="project" value="TreeGrafter"/>
</dbReference>
<keyword evidence="5" id="KW-0067">ATP-binding</keyword>
<evidence type="ECO:0000256" key="5">
    <source>
        <dbReference type="ARBA" id="ARBA00022840"/>
    </source>
</evidence>
<dbReference type="GO" id="GO:0046872">
    <property type="term" value="F:metal ion binding"/>
    <property type="evidence" value="ECO:0007669"/>
    <property type="project" value="UniProtKB-KW"/>
</dbReference>
<dbReference type="FunFam" id="1.10.8.60:FF:000013">
    <property type="entry name" value="DNA polymerase III subunit gamma/tau"/>
    <property type="match status" value="1"/>
</dbReference>
<dbReference type="Gene3D" id="1.10.8.60">
    <property type="match status" value="1"/>
</dbReference>
<keyword evidence="4" id="KW-0862">Zinc</keyword>
<dbReference type="GO" id="GO:0005663">
    <property type="term" value="C:DNA replication factor C complex"/>
    <property type="evidence" value="ECO:0007669"/>
    <property type="project" value="TreeGrafter"/>
</dbReference>
<feature type="compositionally biased region" description="Basic and acidic residues" evidence="6">
    <location>
        <begin position="66"/>
        <end position="76"/>
    </location>
</feature>
<dbReference type="OrthoDB" id="1911163at2759"/>
<dbReference type="GO" id="GO:0003689">
    <property type="term" value="F:DNA clamp loader activity"/>
    <property type="evidence" value="ECO:0007669"/>
    <property type="project" value="TreeGrafter"/>
</dbReference>
<dbReference type="InterPro" id="IPR027417">
    <property type="entry name" value="P-loop_NTPase"/>
</dbReference>
<evidence type="ECO:0000256" key="3">
    <source>
        <dbReference type="ARBA" id="ARBA00022741"/>
    </source>
</evidence>
<feature type="region of interest" description="Disordered" evidence="6">
    <location>
        <begin position="160"/>
        <end position="181"/>
    </location>
</feature>
<accession>S8EKG6</accession>
<evidence type="ECO:0000256" key="4">
    <source>
        <dbReference type="ARBA" id="ARBA00022833"/>
    </source>
</evidence>
<feature type="compositionally biased region" description="Polar residues" evidence="6">
    <location>
        <begin position="369"/>
        <end position="382"/>
    </location>
</feature>
<dbReference type="NCBIfam" id="TIGR02397">
    <property type="entry name" value="dnaX_nterm"/>
    <property type="match status" value="1"/>
</dbReference>
<feature type="compositionally biased region" description="Basic and acidic residues" evidence="6">
    <location>
        <begin position="95"/>
        <end position="117"/>
    </location>
</feature>
<dbReference type="InterPro" id="IPR012763">
    <property type="entry name" value="DNA_pol_III_sug/sutau_N"/>
</dbReference>
<dbReference type="Proteomes" id="UP000015453">
    <property type="component" value="Unassembled WGS sequence"/>
</dbReference>
<reference evidence="10 11" key="1">
    <citation type="journal article" date="2013" name="BMC Genomics">
        <title>The miniature genome of a carnivorous plant Genlisea aurea contains a low number of genes and short non-coding sequences.</title>
        <authorList>
            <person name="Leushkin E.V."/>
            <person name="Sutormin R.A."/>
            <person name="Nabieva E.R."/>
            <person name="Penin A.A."/>
            <person name="Kondrashov A.S."/>
            <person name="Logacheva M.D."/>
        </authorList>
    </citation>
    <scope>NUCLEOTIDE SEQUENCE [LARGE SCALE GENOMIC DNA]</scope>
</reference>
<dbReference type="GO" id="GO:0009360">
    <property type="term" value="C:DNA polymerase III complex"/>
    <property type="evidence" value="ECO:0007669"/>
    <property type="project" value="InterPro"/>
</dbReference>
<evidence type="ECO:0000313" key="10">
    <source>
        <dbReference type="EMBL" id="EPS73092.1"/>
    </source>
</evidence>
<keyword evidence="11" id="KW-1185">Reference proteome</keyword>
<feature type="compositionally biased region" description="Basic residues" evidence="6">
    <location>
        <begin position="162"/>
        <end position="174"/>
    </location>
</feature>
<comment type="similarity">
    <text evidence="1">Belongs to the DnaX/STICHEL family.</text>
</comment>
<comment type="caution">
    <text evidence="10">The sequence shown here is derived from an EMBL/GenBank/DDBJ whole genome shotgun (WGS) entry which is preliminary data.</text>
</comment>
<organism evidence="10 11">
    <name type="scientific">Genlisea aurea</name>
    <dbReference type="NCBI Taxonomy" id="192259"/>
    <lineage>
        <taxon>Eukaryota</taxon>
        <taxon>Viridiplantae</taxon>
        <taxon>Streptophyta</taxon>
        <taxon>Embryophyta</taxon>
        <taxon>Tracheophyta</taxon>
        <taxon>Spermatophyta</taxon>
        <taxon>Magnoliopsida</taxon>
        <taxon>eudicotyledons</taxon>
        <taxon>Gunneridae</taxon>
        <taxon>Pentapetalae</taxon>
        <taxon>asterids</taxon>
        <taxon>lamiids</taxon>
        <taxon>Lamiales</taxon>
        <taxon>Lentibulariaceae</taxon>
        <taxon>Genlisea</taxon>
    </lineage>
</organism>
<feature type="domain" description="DNA polymerase III gamma subunit" evidence="7">
    <location>
        <begin position="664"/>
        <end position="723"/>
    </location>
</feature>
<dbReference type="PANTHER" id="PTHR11669:SF63">
    <property type="entry name" value="PROTEIN STICHEL"/>
    <property type="match status" value="1"/>
</dbReference>
<dbReference type="Pfam" id="PF13177">
    <property type="entry name" value="DNA_pol3_delta2"/>
    <property type="match status" value="1"/>
</dbReference>
<dbReference type="Gene3D" id="3.40.50.300">
    <property type="entry name" value="P-loop containing nucleotide triphosphate hydrolases"/>
    <property type="match status" value="1"/>
</dbReference>
<dbReference type="AlphaFoldDB" id="S8EKG6"/>
<feature type="region of interest" description="Disordered" evidence="6">
    <location>
        <begin position="368"/>
        <end position="387"/>
    </location>
</feature>
<feature type="non-terminal residue" evidence="10">
    <location>
        <position position="1030"/>
    </location>
</feature>
<dbReference type="InterPro" id="IPR050238">
    <property type="entry name" value="DNA_Rep/Repair_Clamp_Loader"/>
</dbReference>
<protein>
    <submittedName>
        <fullName evidence="10">Uncharacterized protein</fullName>
    </submittedName>
</protein>
<evidence type="ECO:0000256" key="6">
    <source>
        <dbReference type="SAM" id="MobiDB-lite"/>
    </source>
</evidence>
<keyword evidence="3" id="KW-0547">Nucleotide-binding</keyword>
<dbReference type="InterPro" id="IPR045085">
    <property type="entry name" value="HLD_clamp_pol_III_gamma_tau"/>
</dbReference>
<evidence type="ECO:0000256" key="1">
    <source>
        <dbReference type="ARBA" id="ARBA00006360"/>
    </source>
</evidence>
<dbReference type="GO" id="GO:0003887">
    <property type="term" value="F:DNA-directed DNA polymerase activity"/>
    <property type="evidence" value="ECO:0007669"/>
    <property type="project" value="InterPro"/>
</dbReference>
<dbReference type="Pfam" id="PF23007">
    <property type="entry name" value="DnaA_N-like_STI"/>
    <property type="match status" value="1"/>
</dbReference>
<evidence type="ECO:0000256" key="2">
    <source>
        <dbReference type="ARBA" id="ARBA00022723"/>
    </source>
</evidence>
<name>S8EKG6_9LAMI</name>
<dbReference type="CDD" id="cd18137">
    <property type="entry name" value="HLD_clamp_pol_III_gamma_tau"/>
    <property type="match status" value="1"/>
</dbReference>
<dbReference type="InterPro" id="IPR022754">
    <property type="entry name" value="DNA_pol_III_gamma-3"/>
</dbReference>
<evidence type="ECO:0000259" key="9">
    <source>
        <dbReference type="Pfam" id="PF23007"/>
    </source>
</evidence>
<dbReference type="InterPro" id="IPR054506">
    <property type="entry name" value="DnaA_N-like_STI"/>
</dbReference>
<proteinExistence type="inferred from homology"/>
<feature type="region of interest" description="Disordered" evidence="6">
    <location>
        <begin position="17"/>
        <end position="76"/>
    </location>
</feature>
<evidence type="ECO:0000313" key="11">
    <source>
        <dbReference type="Proteomes" id="UP000015453"/>
    </source>
</evidence>
<feature type="domain" description="DNA polymerase III subunit gamma/tau helical lid" evidence="8">
    <location>
        <begin position="614"/>
        <end position="656"/>
    </location>
</feature>
<feature type="domain" description="STICHEL DnaA-N-like alpha-beta" evidence="9">
    <location>
        <begin position="831"/>
        <end position="914"/>
    </location>
</feature>
<dbReference type="Pfam" id="PF12169">
    <property type="entry name" value="DNA_pol3_gamma3"/>
    <property type="match status" value="1"/>
</dbReference>
<dbReference type="SUPFAM" id="SSF52540">
    <property type="entry name" value="P-loop containing nucleoside triphosphate hydrolases"/>
    <property type="match status" value="1"/>
</dbReference>
<dbReference type="Pfam" id="PF22608">
    <property type="entry name" value="DNAX_ATPase_lid"/>
    <property type="match status" value="1"/>
</dbReference>
<sequence>DPSALHLKKELTQIRKAARVLRDPGTSSSWRQTPNSGRIHSKQQRCVAGHGNSNAPPFQNDATNSADEKRSNVNVREREDRGVFLCNWKRKSRESSDLNKPLEDAEGNKSHESHSVLDVEEVQVESLSDDDCGNECKSCTCVTDKHPSAATFKSKEAGFTRRSLKKRSSSKRRSSFTAPRSKLGNDKLRAWSKYGMDVLPTRDDFACLIGQLDDTEGYGNYGDARESSPFRSGFKDNGLANSSANALRGRGKDDDSVTFSTPALSAAYSYERNGLMNLSVDSWNAAAGSINDADDEVDDDHLDFPGRHGCGIPCYWSKKSTPKSRGVYGTCSPSLSEALRFRKTNAIYRSHRPRTHHRASTSLVPLLSNGYSRQRGSSTGSRNSDDDISTELDLEALNRFDRIKWFSKCRSLEGSELVSLCNEEHVGSSPETTKSLSRKYRPIFFDEVVGQNIVVQSLVTAVCRGRIAPMYLFQGPRGTGKTSTARVFAAALNCLASEGMKPCGVCRECNNFISGKGSFLTEVDGCDRKGISKMKDILKSLSAARPSPLSVFKVLVVKECHLLSSKTWLSLLHIFRKPLPRVAVVFITTDANDMPHAVLSRCQKHLFSKIAYGEIVARLAKISADENLDIEADALDLIASNADGSLKDAETILEQLTLLGKRITVSLVNDLMGVVSDEKLLQLLEFAMSSNAMETVMRARELLDSGVDPVVLMSQMASLIVDILAGGKCDHPPLNGGRSLSDGEVERLKHALGLLSDAEKHLRVSSERSTWFTATLLQLGSEGSQSECSRRRMSKVEDEDDHHTSLNWKKMSSKSTLVGDDVNAEVRPNFRCSNSKMLSKIWFECIDKCHSRTLRQLLHARGRLVSISEVEGGLVAHIAFGDRSIKTRAEGFLSSITNSLEVVLQRNVEAKIILLPESLGLKPSSAGGEPEERKRLETAWLQATEEEKGTPMVMRPERNQVLPQEGECSPPPPPQQWEDDELNDEMKALRLSPASPSLLHNSSFASNFSLGYESGSAPGCSGLICWMNNR</sequence>
<feature type="non-terminal residue" evidence="10">
    <location>
        <position position="1"/>
    </location>
</feature>
<evidence type="ECO:0000259" key="7">
    <source>
        <dbReference type="Pfam" id="PF12169"/>
    </source>
</evidence>
<dbReference type="GO" id="GO:0005524">
    <property type="term" value="F:ATP binding"/>
    <property type="evidence" value="ECO:0007669"/>
    <property type="project" value="UniProtKB-KW"/>
</dbReference>
<keyword evidence="2" id="KW-0479">Metal-binding</keyword>